<dbReference type="AlphaFoldDB" id="A0AAV3NW16"/>
<feature type="compositionally biased region" description="Polar residues" evidence="1">
    <location>
        <begin position="109"/>
        <end position="135"/>
    </location>
</feature>
<sequence length="275" mass="30146">MSGGSEQGIPLNSTLTSTSGPHESIPQRPDSPITVMDLETLAFARLYTALGAEFTYGYLKFSQDQDPFANMAIPQDVAHTMAGRLNEEDVRENPQGSEVLSVEPLSVRPPSSSTTKLPLIHSTPSSSQTAGTAQVRTHVDKPDEVLTAAAKCMEPKEVPFSTMTGNHVPLFWRSKVIRKSAKDPEIPVEKVSQPAVAKDSEVAHFTNIFEKRPAPTEVRPRLFSKRQKSISHKLPRSEILDLTEDLPFSIPHSQEAPVDSFNYNPSTSDSLPEEG</sequence>
<proteinExistence type="predicted"/>
<feature type="region of interest" description="Disordered" evidence="1">
    <location>
        <begin position="1"/>
        <end position="31"/>
    </location>
</feature>
<comment type="caution">
    <text evidence="2">The sequence shown here is derived from an EMBL/GenBank/DDBJ whole genome shotgun (WGS) entry which is preliminary data.</text>
</comment>
<feature type="compositionally biased region" description="Basic residues" evidence="1">
    <location>
        <begin position="222"/>
        <end position="234"/>
    </location>
</feature>
<name>A0AAV3NW16_LITER</name>
<protein>
    <submittedName>
        <fullName evidence="2">Uncharacterized protein</fullName>
    </submittedName>
</protein>
<gene>
    <name evidence="2" type="ORF">LIER_04239</name>
</gene>
<feature type="region of interest" description="Disordered" evidence="1">
    <location>
        <begin position="250"/>
        <end position="275"/>
    </location>
</feature>
<evidence type="ECO:0000313" key="3">
    <source>
        <dbReference type="Proteomes" id="UP001454036"/>
    </source>
</evidence>
<accession>A0AAV3NW16</accession>
<organism evidence="2 3">
    <name type="scientific">Lithospermum erythrorhizon</name>
    <name type="common">Purple gromwell</name>
    <name type="synonym">Lithospermum officinale var. erythrorhizon</name>
    <dbReference type="NCBI Taxonomy" id="34254"/>
    <lineage>
        <taxon>Eukaryota</taxon>
        <taxon>Viridiplantae</taxon>
        <taxon>Streptophyta</taxon>
        <taxon>Embryophyta</taxon>
        <taxon>Tracheophyta</taxon>
        <taxon>Spermatophyta</taxon>
        <taxon>Magnoliopsida</taxon>
        <taxon>eudicotyledons</taxon>
        <taxon>Gunneridae</taxon>
        <taxon>Pentapetalae</taxon>
        <taxon>asterids</taxon>
        <taxon>lamiids</taxon>
        <taxon>Boraginales</taxon>
        <taxon>Boraginaceae</taxon>
        <taxon>Boraginoideae</taxon>
        <taxon>Lithospermeae</taxon>
        <taxon>Lithospermum</taxon>
    </lineage>
</organism>
<feature type="region of interest" description="Disordered" evidence="1">
    <location>
        <begin position="216"/>
        <end position="236"/>
    </location>
</feature>
<feature type="compositionally biased region" description="Polar residues" evidence="1">
    <location>
        <begin position="261"/>
        <end position="275"/>
    </location>
</feature>
<dbReference type="Proteomes" id="UP001454036">
    <property type="component" value="Unassembled WGS sequence"/>
</dbReference>
<dbReference type="EMBL" id="BAABME010000535">
    <property type="protein sequence ID" value="GAA0143587.1"/>
    <property type="molecule type" value="Genomic_DNA"/>
</dbReference>
<feature type="region of interest" description="Disordered" evidence="1">
    <location>
        <begin position="103"/>
        <end position="136"/>
    </location>
</feature>
<evidence type="ECO:0000256" key="1">
    <source>
        <dbReference type="SAM" id="MobiDB-lite"/>
    </source>
</evidence>
<keyword evidence="3" id="KW-1185">Reference proteome</keyword>
<reference evidence="2 3" key="1">
    <citation type="submission" date="2024-01" db="EMBL/GenBank/DDBJ databases">
        <title>The complete chloroplast genome sequence of Lithospermum erythrorhizon: insights into the phylogenetic relationship among Boraginaceae species and the maternal lineages of purple gromwells.</title>
        <authorList>
            <person name="Okada T."/>
            <person name="Watanabe K."/>
        </authorList>
    </citation>
    <scope>NUCLEOTIDE SEQUENCE [LARGE SCALE GENOMIC DNA]</scope>
</reference>
<feature type="compositionally biased region" description="Polar residues" evidence="1">
    <location>
        <begin position="10"/>
        <end position="21"/>
    </location>
</feature>
<evidence type="ECO:0000313" key="2">
    <source>
        <dbReference type="EMBL" id="GAA0143587.1"/>
    </source>
</evidence>